<dbReference type="Pfam" id="PF00408">
    <property type="entry name" value="PGM_PMM_IV"/>
    <property type="match status" value="1"/>
</dbReference>
<dbReference type="EMBL" id="CP136422">
    <property type="protein sequence ID" value="WPX73225.1"/>
    <property type="molecule type" value="Genomic_DNA"/>
</dbReference>
<keyword evidence="7" id="KW-0597">Phosphoprotein</keyword>
<keyword evidence="20" id="KW-1185">Reference proteome</keyword>
<evidence type="ECO:0000256" key="4">
    <source>
        <dbReference type="ARBA" id="ARBA00005189"/>
    </source>
</evidence>
<comment type="pathway">
    <text evidence="4">Lipid metabolism.</text>
</comment>
<feature type="domain" description="Alpha-D-phosphohexomutase C-terminal" evidence="15">
    <location>
        <begin position="528"/>
        <end position="550"/>
    </location>
</feature>
<evidence type="ECO:0000256" key="1">
    <source>
        <dbReference type="ARBA" id="ARBA00000443"/>
    </source>
</evidence>
<evidence type="ECO:0000259" key="18">
    <source>
        <dbReference type="Pfam" id="PF02880"/>
    </source>
</evidence>
<name>A0ABZ0U7L9_9FIRM</name>
<dbReference type="InterPro" id="IPR005841">
    <property type="entry name" value="Alpha-D-phosphohexomutase_SF"/>
</dbReference>
<dbReference type="SUPFAM" id="SSF55957">
    <property type="entry name" value="Phosphoglucomutase, C-terminal domain"/>
    <property type="match status" value="1"/>
</dbReference>
<dbReference type="InterPro" id="IPR005845">
    <property type="entry name" value="A-D-PHexomutase_a/b/a-II"/>
</dbReference>
<protein>
    <recommendedName>
        <fullName evidence="11">Phosphoglucomutase</fullName>
        <ecNumber evidence="6">5.4.2.2</ecNumber>
    </recommendedName>
    <alternativeName>
        <fullName evidence="13">Alpha-phosphoglucomutase</fullName>
    </alternativeName>
    <alternativeName>
        <fullName evidence="12">Glucose phosphomutase</fullName>
    </alternativeName>
</protein>
<dbReference type="PANTHER" id="PTHR45745:SF1">
    <property type="entry name" value="PHOSPHOGLUCOMUTASE 2B-RELATED"/>
    <property type="match status" value="1"/>
</dbReference>
<evidence type="ECO:0000256" key="5">
    <source>
        <dbReference type="ARBA" id="ARBA00010231"/>
    </source>
</evidence>
<dbReference type="PRINTS" id="PR00509">
    <property type="entry name" value="PGMPMM"/>
</dbReference>
<comment type="cofactor">
    <cofactor evidence="2">
        <name>Mg(2+)</name>
        <dbReference type="ChEBI" id="CHEBI:18420"/>
    </cofactor>
</comment>
<accession>A0ABZ0U7L9</accession>
<evidence type="ECO:0000313" key="19">
    <source>
        <dbReference type="EMBL" id="WPX73225.1"/>
    </source>
</evidence>
<feature type="domain" description="Alpha-D-phosphohexomutase alpha/beta/alpha" evidence="17">
    <location>
        <begin position="207"/>
        <end position="311"/>
    </location>
</feature>
<dbReference type="Gene3D" id="3.40.120.10">
    <property type="entry name" value="Alpha-D-Glucose-1,6-Bisphosphate, subunit A, domain 3"/>
    <property type="match status" value="3"/>
</dbReference>
<evidence type="ECO:0000256" key="10">
    <source>
        <dbReference type="ARBA" id="ARBA00023235"/>
    </source>
</evidence>
<evidence type="ECO:0000256" key="6">
    <source>
        <dbReference type="ARBA" id="ARBA00012728"/>
    </source>
</evidence>
<dbReference type="EC" id="5.4.2.2" evidence="6"/>
<evidence type="ECO:0000256" key="11">
    <source>
        <dbReference type="ARBA" id="ARBA00039995"/>
    </source>
</evidence>
<evidence type="ECO:0000259" key="15">
    <source>
        <dbReference type="Pfam" id="PF00408"/>
    </source>
</evidence>
<dbReference type="InterPro" id="IPR016055">
    <property type="entry name" value="A-D-PHexomutase_a/b/a-I/II/III"/>
</dbReference>
<dbReference type="Pfam" id="PF02880">
    <property type="entry name" value="PGM_PMM_III"/>
    <property type="match status" value="1"/>
</dbReference>
<evidence type="ECO:0000259" key="16">
    <source>
        <dbReference type="Pfam" id="PF02878"/>
    </source>
</evidence>
<proteinExistence type="inferred from homology"/>
<feature type="domain" description="Alpha-D-phosphohexomutase alpha/beta/alpha" evidence="18">
    <location>
        <begin position="326"/>
        <end position="450"/>
    </location>
</feature>
<gene>
    <name evidence="19" type="primary">pgcA_1</name>
    <name evidence="19" type="ORF">BLCOC_15660</name>
</gene>
<evidence type="ECO:0000256" key="3">
    <source>
        <dbReference type="ARBA" id="ARBA00005164"/>
    </source>
</evidence>
<dbReference type="InterPro" id="IPR005844">
    <property type="entry name" value="A-D-PHexomutase_a/b/a-I"/>
</dbReference>
<dbReference type="InterPro" id="IPR005846">
    <property type="entry name" value="A-D-PHexomutase_a/b/a-III"/>
</dbReference>
<evidence type="ECO:0000259" key="17">
    <source>
        <dbReference type="Pfam" id="PF02879"/>
    </source>
</evidence>
<comment type="catalytic activity">
    <reaction evidence="1">
        <text>alpha-D-glucose 1-phosphate = alpha-D-glucose 6-phosphate</text>
        <dbReference type="Rhea" id="RHEA:23536"/>
        <dbReference type="ChEBI" id="CHEBI:58225"/>
        <dbReference type="ChEBI" id="CHEBI:58601"/>
        <dbReference type="EC" id="5.4.2.2"/>
    </reaction>
</comment>
<keyword evidence="9 14" id="KW-0460">Magnesium</keyword>
<comment type="similarity">
    <text evidence="5 14">Belongs to the phosphohexose mutase family.</text>
</comment>
<dbReference type="InterPro" id="IPR005843">
    <property type="entry name" value="A-D-PHexomutase_C"/>
</dbReference>
<keyword evidence="10 19" id="KW-0413">Isomerase</keyword>
<reference evidence="19" key="1">
    <citation type="submission" date="2023-10" db="EMBL/GenBank/DDBJ databases">
        <title>Genome sequence of Blautia coccoides DSM 935.</title>
        <authorList>
            <person name="Boeer T."/>
            <person name="Bengelsdorf F.R."/>
            <person name="Daniel R."/>
            <person name="Poehlein A."/>
        </authorList>
    </citation>
    <scope>NUCLEOTIDE SEQUENCE [LARGE SCALE GENOMIC DNA]</scope>
    <source>
        <strain evidence="19">DSM 935</strain>
    </source>
</reference>
<evidence type="ECO:0000256" key="13">
    <source>
        <dbReference type="ARBA" id="ARBA00041467"/>
    </source>
</evidence>
<evidence type="ECO:0000256" key="12">
    <source>
        <dbReference type="ARBA" id="ARBA00041398"/>
    </source>
</evidence>
<comment type="pathway">
    <text evidence="3">Glycolipid metabolism; diglucosyl-diacylglycerol biosynthesis.</text>
</comment>
<dbReference type="InterPro" id="IPR036900">
    <property type="entry name" value="A-D-PHexomutase_C_sf"/>
</dbReference>
<evidence type="ECO:0000313" key="20">
    <source>
        <dbReference type="Proteomes" id="UP001325248"/>
    </source>
</evidence>
<dbReference type="SUPFAM" id="SSF53738">
    <property type="entry name" value="Phosphoglucomutase, first 3 domains"/>
    <property type="match status" value="3"/>
</dbReference>
<sequence>MDYKKLYEEWLSNPYFDEETKKELEAIKDDENEIKERFYKELEFGTAGLRGVIGAGINRMNIYTVRKTTQGLANYIAAVNGQAKGVAIAHDSRRMSPEFAKEAALCLAANGVKAYIFDSLRPTPELSFAVRKLGCIAGINITASHNPPEYNGYKVYWEDGAQITPPHDTGIMDEVKKVTDFAAVKTMDEDSAKAAGLYQVIGQEVDDAYMEELKSQVIHMDAIKAMAKELKIVYSPLHGTGNIPARRVLKELGFENVYVVKEQELPDGEFPTVSYPNPEADEAFDLGLKLAKEVDADLVLATDPDADRLGVRVKDSKTGEYHTLTGNMSGCLLADYEIGQRKEMNKGLPEDGAMVSTIVTTNMAGAIARHYGIRFIEVLTGFKYIGQQILGFETSGKGTYLFGFEESYGCLIGTHARDKDAIVATMALCEAAAYYKTKNMTLWDAMIAMYDKYGYYKDDIQSITLKGIEGLEKIQTILENLRKNPPSVIGDYQVTSARDYKADTVINMETKEVKATGLPSSNVLYYDLTDDAWVCVRPSGTEPKIKLYYGIKGTSLADADEKSAALGQAVKELIDKMM</sequence>
<evidence type="ECO:0000256" key="14">
    <source>
        <dbReference type="RuleBase" id="RU004326"/>
    </source>
</evidence>
<evidence type="ECO:0000256" key="2">
    <source>
        <dbReference type="ARBA" id="ARBA00001946"/>
    </source>
</evidence>
<evidence type="ECO:0000256" key="9">
    <source>
        <dbReference type="ARBA" id="ARBA00022842"/>
    </source>
</evidence>
<feature type="domain" description="Alpha-D-phosphohexomutase alpha/beta/alpha" evidence="16">
    <location>
        <begin position="43"/>
        <end position="178"/>
    </location>
</feature>
<dbReference type="PROSITE" id="PS00710">
    <property type="entry name" value="PGM_PMM"/>
    <property type="match status" value="1"/>
</dbReference>
<keyword evidence="8 14" id="KW-0479">Metal-binding</keyword>
<dbReference type="CDD" id="cd05799">
    <property type="entry name" value="PGM2"/>
    <property type="match status" value="1"/>
</dbReference>
<dbReference type="Pfam" id="PF02878">
    <property type="entry name" value="PGM_PMM_I"/>
    <property type="match status" value="1"/>
</dbReference>
<dbReference type="Pfam" id="PF02879">
    <property type="entry name" value="PGM_PMM_II"/>
    <property type="match status" value="1"/>
</dbReference>
<dbReference type="Proteomes" id="UP001325248">
    <property type="component" value="Chromosome"/>
</dbReference>
<dbReference type="PANTHER" id="PTHR45745">
    <property type="entry name" value="PHOSPHOMANNOMUTASE 45A"/>
    <property type="match status" value="1"/>
</dbReference>
<dbReference type="Gene3D" id="3.30.310.50">
    <property type="entry name" value="Alpha-D-phosphohexomutase, C-terminal domain"/>
    <property type="match status" value="1"/>
</dbReference>
<organism evidence="19 20">
    <name type="scientific">Blautia producta</name>
    <dbReference type="NCBI Taxonomy" id="33035"/>
    <lineage>
        <taxon>Bacteria</taxon>
        <taxon>Bacillati</taxon>
        <taxon>Bacillota</taxon>
        <taxon>Clostridia</taxon>
        <taxon>Lachnospirales</taxon>
        <taxon>Lachnospiraceae</taxon>
        <taxon>Blautia</taxon>
    </lineage>
</organism>
<evidence type="ECO:0000256" key="7">
    <source>
        <dbReference type="ARBA" id="ARBA00022553"/>
    </source>
</evidence>
<dbReference type="InterPro" id="IPR016066">
    <property type="entry name" value="A-D-PHexomutase_CS"/>
</dbReference>
<dbReference type="GO" id="GO:0004614">
    <property type="term" value="F:phosphoglucomutase activity"/>
    <property type="evidence" value="ECO:0007669"/>
    <property type="project" value="UniProtKB-EC"/>
</dbReference>
<evidence type="ECO:0000256" key="8">
    <source>
        <dbReference type="ARBA" id="ARBA00022723"/>
    </source>
</evidence>